<accession>K9W605</accession>
<evidence type="ECO:0000313" key="2">
    <source>
        <dbReference type="Proteomes" id="UP000010472"/>
    </source>
</evidence>
<proteinExistence type="predicted"/>
<dbReference type="EMBL" id="CP003623">
    <property type="protein sequence ID" value="AFZ15606.1"/>
    <property type="molecule type" value="Genomic_DNA"/>
</dbReference>
<keyword evidence="2" id="KW-1185">Reference proteome</keyword>
<protein>
    <submittedName>
        <fullName evidence="1">Uncharacterized protein</fullName>
    </submittedName>
</protein>
<dbReference type="RefSeq" id="WP_015205602.1">
    <property type="nucleotide sequence ID" value="NC_019754.1"/>
</dbReference>
<evidence type="ECO:0000313" key="1">
    <source>
        <dbReference type="EMBL" id="AFZ15606.1"/>
    </source>
</evidence>
<dbReference type="OrthoDB" id="486080at2"/>
<gene>
    <name evidence="1" type="ORF">Cri9333_4840</name>
</gene>
<dbReference type="KEGG" id="cep:Cri9333_4840"/>
<dbReference type="AlphaFoldDB" id="K9W605"/>
<dbReference type="Proteomes" id="UP000010472">
    <property type="component" value="Plasmid pCRI9333.03"/>
</dbReference>
<dbReference type="PATRIC" id="fig|1173022.3.peg.5230"/>
<organism evidence="1 2">
    <name type="scientific">Crinalium epipsammum PCC 9333</name>
    <dbReference type="NCBI Taxonomy" id="1173022"/>
    <lineage>
        <taxon>Bacteria</taxon>
        <taxon>Bacillati</taxon>
        <taxon>Cyanobacteriota</taxon>
        <taxon>Cyanophyceae</taxon>
        <taxon>Gomontiellales</taxon>
        <taxon>Gomontiellaceae</taxon>
        <taxon>Crinalium</taxon>
    </lineage>
</organism>
<sequence>MNNEVYTTAQAAEFLGISTNNLRVWKSRKSDQLIEGTHWVTGDNNQVFWTPIGLEVLQQIKGVTACNADITDDVIEPLQETVTQPLQQSDVDPLRRYSSLISAVADAITPGLLQRIDNAVTGRVKTAIAKPMTSTECVTLLTELGLKPCNPELLLSGNNPNLLTESKEN</sequence>
<reference evidence="1 2" key="1">
    <citation type="submission" date="2012-06" db="EMBL/GenBank/DDBJ databases">
        <title>Finished plasmid 3 of genome of Crinalium epipsammum PCC 9333.</title>
        <authorList>
            <consortium name="US DOE Joint Genome Institute"/>
            <person name="Gugger M."/>
            <person name="Coursin T."/>
            <person name="Rippka R."/>
            <person name="Tandeau De Marsac N."/>
            <person name="Huntemann M."/>
            <person name="Wei C.-L."/>
            <person name="Han J."/>
            <person name="Detter J.C."/>
            <person name="Han C."/>
            <person name="Tapia R."/>
            <person name="Davenport K."/>
            <person name="Daligault H."/>
            <person name="Erkkila T."/>
            <person name="Gu W."/>
            <person name="Munk A.C.C."/>
            <person name="Teshima H."/>
            <person name="Xu Y."/>
            <person name="Chain P."/>
            <person name="Chen A."/>
            <person name="Krypides N."/>
            <person name="Mavromatis K."/>
            <person name="Markowitz V."/>
            <person name="Szeto E."/>
            <person name="Ivanova N."/>
            <person name="Mikhailova N."/>
            <person name="Ovchinnikova G."/>
            <person name="Pagani I."/>
            <person name="Pati A."/>
            <person name="Goodwin L."/>
            <person name="Peters L."/>
            <person name="Pitluck S."/>
            <person name="Woyke T."/>
            <person name="Kerfeld C."/>
        </authorList>
    </citation>
    <scope>NUCLEOTIDE SEQUENCE [LARGE SCALE GENOMIC DNA]</scope>
    <source>
        <strain evidence="1 2">PCC 9333</strain>
        <plasmid evidence="2">Plasmid pCRI9333.03</plasmid>
    </source>
</reference>
<dbReference type="HOGENOM" id="CLU_1666481_0_0_3"/>
<geneLocation type="plasmid" evidence="1 2">
    <name>pCRI9333.03</name>
</geneLocation>
<name>K9W605_9CYAN</name>
<keyword evidence="1" id="KW-0614">Plasmid</keyword>